<protein>
    <recommendedName>
        <fullName evidence="1">DUF1559 domain-containing protein</fullName>
    </recommendedName>
</protein>
<dbReference type="Pfam" id="PF07596">
    <property type="entry name" value="SBP_bac_10"/>
    <property type="match status" value="1"/>
</dbReference>
<dbReference type="NCBIfam" id="TIGR04294">
    <property type="entry name" value="pre_pil_HX9DG"/>
    <property type="match status" value="1"/>
</dbReference>
<dbReference type="InterPro" id="IPR045584">
    <property type="entry name" value="Pilin-like"/>
</dbReference>
<gene>
    <name evidence="2" type="ORF">EC9_05680</name>
</gene>
<dbReference type="InterPro" id="IPR011453">
    <property type="entry name" value="DUF1559"/>
</dbReference>
<reference evidence="2 3" key="1">
    <citation type="submission" date="2019-02" db="EMBL/GenBank/DDBJ databases">
        <title>Deep-cultivation of Planctomycetes and their phenomic and genomic characterization uncovers novel biology.</title>
        <authorList>
            <person name="Wiegand S."/>
            <person name="Jogler M."/>
            <person name="Boedeker C."/>
            <person name="Pinto D."/>
            <person name="Vollmers J."/>
            <person name="Rivas-Marin E."/>
            <person name="Kohn T."/>
            <person name="Peeters S.H."/>
            <person name="Heuer A."/>
            <person name="Rast P."/>
            <person name="Oberbeckmann S."/>
            <person name="Bunk B."/>
            <person name="Jeske O."/>
            <person name="Meyerdierks A."/>
            <person name="Storesund J.E."/>
            <person name="Kallscheuer N."/>
            <person name="Luecker S."/>
            <person name="Lage O.M."/>
            <person name="Pohl T."/>
            <person name="Merkel B.J."/>
            <person name="Hornburger P."/>
            <person name="Mueller R.-W."/>
            <person name="Bruemmer F."/>
            <person name="Labrenz M."/>
            <person name="Spormann A.M."/>
            <person name="Op den Camp H."/>
            <person name="Overmann J."/>
            <person name="Amann R."/>
            <person name="Jetten M.S.M."/>
            <person name="Mascher T."/>
            <person name="Medema M.H."/>
            <person name="Devos D.P."/>
            <person name="Kaster A.-K."/>
            <person name="Ovreas L."/>
            <person name="Rohde M."/>
            <person name="Galperin M.Y."/>
            <person name="Jogler C."/>
        </authorList>
    </citation>
    <scope>NUCLEOTIDE SEQUENCE [LARGE SCALE GENOMIC DNA]</scope>
    <source>
        <strain evidence="2 3">EC9</strain>
    </source>
</reference>
<dbReference type="InterPro" id="IPR027558">
    <property type="entry name" value="Pre_pil_HX9DG_C"/>
</dbReference>
<accession>A0A517LUV6</accession>
<dbReference type="RefSeq" id="WP_145342141.1">
    <property type="nucleotide sequence ID" value="NZ_CP036261.1"/>
</dbReference>
<proteinExistence type="predicted"/>
<dbReference type="AlphaFoldDB" id="A0A517LUV6"/>
<dbReference type="NCBIfam" id="TIGR02532">
    <property type="entry name" value="IV_pilin_GFxxxE"/>
    <property type="match status" value="1"/>
</dbReference>
<evidence type="ECO:0000313" key="3">
    <source>
        <dbReference type="Proteomes" id="UP000319557"/>
    </source>
</evidence>
<keyword evidence="3" id="KW-1185">Reference proteome</keyword>
<dbReference type="Proteomes" id="UP000319557">
    <property type="component" value="Chromosome"/>
</dbReference>
<organism evidence="2 3">
    <name type="scientific">Rosistilla ulvae</name>
    <dbReference type="NCBI Taxonomy" id="1930277"/>
    <lineage>
        <taxon>Bacteria</taxon>
        <taxon>Pseudomonadati</taxon>
        <taxon>Planctomycetota</taxon>
        <taxon>Planctomycetia</taxon>
        <taxon>Pirellulales</taxon>
        <taxon>Pirellulaceae</taxon>
        <taxon>Rosistilla</taxon>
    </lineage>
</organism>
<sequence length="292" mass="31672">MKTTKNRNAFTLVELLVVIAIIGILVGLLLPAVQAAREAARRMQCSNNIKQMGLALHNYHDTYNSLPPGWIDDSTNQNRMGWPTYLLPFIEQSAVYDGMKSVGAYNVTWYTLPEMTTGTAAVPTPYAKMVLDSYVCPSDPSRGINENLGGYGKSNYTGVGGAHYIASGGANGTFYDHSFIRFRDMLDGLSNAMIIGERSTVDQASRGFVKKGTIWIGAYSAGTYYHNNAIANASVYYSLNGKAGNYNFSSAHPGGVQFAFGDGSSHFISETIDLITYRDLASIADGNPLGEY</sequence>
<dbReference type="InterPro" id="IPR012902">
    <property type="entry name" value="N_methyl_site"/>
</dbReference>
<dbReference type="OrthoDB" id="247601at2"/>
<name>A0A517LUV6_9BACT</name>
<evidence type="ECO:0000259" key="1">
    <source>
        <dbReference type="Pfam" id="PF07596"/>
    </source>
</evidence>
<dbReference type="Pfam" id="PF07963">
    <property type="entry name" value="N_methyl"/>
    <property type="match status" value="1"/>
</dbReference>
<dbReference type="PANTHER" id="PTHR30093:SF2">
    <property type="entry name" value="TYPE II SECRETION SYSTEM PROTEIN H"/>
    <property type="match status" value="1"/>
</dbReference>
<dbReference type="PANTHER" id="PTHR30093">
    <property type="entry name" value="GENERAL SECRETION PATHWAY PROTEIN G"/>
    <property type="match status" value="1"/>
</dbReference>
<evidence type="ECO:0000313" key="2">
    <source>
        <dbReference type="EMBL" id="QDS86406.1"/>
    </source>
</evidence>
<dbReference type="KEGG" id="ruv:EC9_05680"/>
<dbReference type="EMBL" id="CP036261">
    <property type="protein sequence ID" value="QDS86406.1"/>
    <property type="molecule type" value="Genomic_DNA"/>
</dbReference>
<feature type="domain" description="DUF1559" evidence="1">
    <location>
        <begin position="34"/>
        <end position="273"/>
    </location>
</feature>
<dbReference type="SUPFAM" id="SSF54523">
    <property type="entry name" value="Pili subunits"/>
    <property type="match status" value="1"/>
</dbReference>
<dbReference type="Gene3D" id="3.30.700.10">
    <property type="entry name" value="Glycoprotein, Type 4 Pilin"/>
    <property type="match status" value="1"/>
</dbReference>